<protein>
    <submittedName>
        <fullName evidence="2">Uncharacterized protein</fullName>
    </submittedName>
</protein>
<feature type="compositionally biased region" description="Low complexity" evidence="1">
    <location>
        <begin position="148"/>
        <end position="159"/>
    </location>
</feature>
<feature type="compositionally biased region" description="Basic residues" evidence="1">
    <location>
        <begin position="20"/>
        <end position="30"/>
    </location>
</feature>
<evidence type="ECO:0000256" key="1">
    <source>
        <dbReference type="SAM" id="MobiDB-lite"/>
    </source>
</evidence>
<feature type="region of interest" description="Disordered" evidence="1">
    <location>
        <begin position="141"/>
        <end position="191"/>
    </location>
</feature>
<dbReference type="EMBL" id="DAKRPA010000063">
    <property type="protein sequence ID" value="DBA00488.1"/>
    <property type="molecule type" value="Genomic_DNA"/>
</dbReference>
<feature type="compositionally biased region" description="Basic residues" evidence="1">
    <location>
        <begin position="161"/>
        <end position="181"/>
    </location>
</feature>
<proteinExistence type="predicted"/>
<gene>
    <name evidence="2" type="ORF">N0F65_002731</name>
</gene>
<evidence type="ECO:0000313" key="2">
    <source>
        <dbReference type="EMBL" id="DBA00488.1"/>
    </source>
</evidence>
<dbReference type="Proteomes" id="UP001146120">
    <property type="component" value="Unassembled WGS sequence"/>
</dbReference>
<keyword evidence="3" id="KW-1185">Reference proteome</keyword>
<accession>A0AAV2Z0L9</accession>
<dbReference type="AlphaFoldDB" id="A0AAV2Z0L9"/>
<organism evidence="2 3">
    <name type="scientific">Lagenidium giganteum</name>
    <dbReference type="NCBI Taxonomy" id="4803"/>
    <lineage>
        <taxon>Eukaryota</taxon>
        <taxon>Sar</taxon>
        <taxon>Stramenopiles</taxon>
        <taxon>Oomycota</taxon>
        <taxon>Peronosporomycetes</taxon>
        <taxon>Pythiales</taxon>
        <taxon>Pythiaceae</taxon>
    </lineage>
</organism>
<feature type="compositionally biased region" description="Low complexity" evidence="1">
    <location>
        <begin position="31"/>
        <end position="41"/>
    </location>
</feature>
<reference evidence="2" key="2">
    <citation type="journal article" date="2023" name="Microbiol Resour">
        <title>Decontamination and Annotation of the Draft Genome Sequence of the Oomycete Lagenidium giganteum ARSEF 373.</title>
        <authorList>
            <person name="Morgan W.R."/>
            <person name="Tartar A."/>
        </authorList>
    </citation>
    <scope>NUCLEOTIDE SEQUENCE</scope>
    <source>
        <strain evidence="2">ARSEF 373</strain>
    </source>
</reference>
<feature type="compositionally biased region" description="Polar residues" evidence="1">
    <location>
        <begin position="57"/>
        <end position="71"/>
    </location>
</feature>
<feature type="region of interest" description="Disordered" evidence="1">
    <location>
        <begin position="20"/>
        <end position="77"/>
    </location>
</feature>
<sequence>MQLARIIGFFGLRRKGSNLARHARQHHSRSARAAPPTARPSVIRIGSEDGRDFPQLESGNLRSTQWTSSHTSQEEEDTRFMLEQSFHHHRKVPTTRDHERARRLSLLFRSESTIMDRAQAAGLVDQNVEVEGERPTKTTFKVKKSKVAKTASSTAAEVSSKSKKKAKKSAKSKKSKKHTKSKDKDEHAERFSFNSDKIGSYELDVDAETAMQRMEAARQARSDELLRSHTPMQFLFFGGCPDDVNLAHLEVDSRQRRTCAATGLRPSPVTTSIHVRPTLVRDMPPLFEPTFETFTPAQFSFGPTKH</sequence>
<evidence type="ECO:0000313" key="3">
    <source>
        <dbReference type="Proteomes" id="UP001146120"/>
    </source>
</evidence>
<name>A0AAV2Z0L9_9STRA</name>
<comment type="caution">
    <text evidence="2">The sequence shown here is derived from an EMBL/GenBank/DDBJ whole genome shotgun (WGS) entry which is preliminary data.</text>
</comment>
<reference evidence="2" key="1">
    <citation type="submission" date="2022-11" db="EMBL/GenBank/DDBJ databases">
        <authorList>
            <person name="Morgan W.R."/>
            <person name="Tartar A."/>
        </authorList>
    </citation>
    <scope>NUCLEOTIDE SEQUENCE</scope>
    <source>
        <strain evidence="2">ARSEF 373</strain>
    </source>
</reference>